<dbReference type="OrthoDB" id="3560457at2759"/>
<proteinExistence type="predicted"/>
<name>A0A4Z1EZT1_9HELO</name>
<accession>A0A4Z1EZT1</accession>
<evidence type="ECO:0000313" key="2">
    <source>
        <dbReference type="EMBL" id="TGO16839.1"/>
    </source>
</evidence>
<evidence type="ECO:0000256" key="1">
    <source>
        <dbReference type="SAM" id="Phobius"/>
    </source>
</evidence>
<organism evidence="2 3">
    <name type="scientific">Botrytis tulipae</name>
    <dbReference type="NCBI Taxonomy" id="87230"/>
    <lineage>
        <taxon>Eukaryota</taxon>
        <taxon>Fungi</taxon>
        <taxon>Dikarya</taxon>
        <taxon>Ascomycota</taxon>
        <taxon>Pezizomycotina</taxon>
        <taxon>Leotiomycetes</taxon>
        <taxon>Helotiales</taxon>
        <taxon>Sclerotiniaceae</taxon>
        <taxon>Botrytis</taxon>
    </lineage>
</organism>
<keyword evidence="3" id="KW-1185">Reference proteome</keyword>
<sequence>MNSENRSGVIYFEIEELSPTEMEEEILRIALQGDRDFDDPPIVDPALEEPVIDDPPVEVPLLQLRPQPPQPQPQSFRYSNIITLIQIIELIALIAIAFFFLSDYFSPKPTPTRTGPPPPTPAGR</sequence>
<dbReference type="Proteomes" id="UP000297777">
    <property type="component" value="Unassembled WGS sequence"/>
</dbReference>
<evidence type="ECO:0000313" key="3">
    <source>
        <dbReference type="Proteomes" id="UP000297777"/>
    </source>
</evidence>
<keyword evidence="1" id="KW-0472">Membrane</keyword>
<keyword evidence="1" id="KW-0812">Transmembrane</keyword>
<keyword evidence="1" id="KW-1133">Transmembrane helix</keyword>
<dbReference type="AlphaFoldDB" id="A0A4Z1EZT1"/>
<gene>
    <name evidence="2" type="ORF">BTUL_0023g00120</name>
</gene>
<comment type="caution">
    <text evidence="2">The sequence shown here is derived from an EMBL/GenBank/DDBJ whole genome shotgun (WGS) entry which is preliminary data.</text>
</comment>
<dbReference type="EMBL" id="PQXH01000023">
    <property type="protein sequence ID" value="TGO16839.1"/>
    <property type="molecule type" value="Genomic_DNA"/>
</dbReference>
<feature type="transmembrane region" description="Helical" evidence="1">
    <location>
        <begin position="81"/>
        <end position="101"/>
    </location>
</feature>
<protein>
    <submittedName>
        <fullName evidence="2">Uncharacterized protein</fullName>
    </submittedName>
</protein>
<reference evidence="2 3" key="1">
    <citation type="submission" date="2017-12" db="EMBL/GenBank/DDBJ databases">
        <title>Comparative genomics of Botrytis spp.</title>
        <authorList>
            <person name="Valero-Jimenez C.A."/>
            <person name="Tapia P."/>
            <person name="Veloso J."/>
            <person name="Silva-Moreno E."/>
            <person name="Staats M."/>
            <person name="Valdes J.H."/>
            <person name="Van Kan J.A.L."/>
        </authorList>
    </citation>
    <scope>NUCLEOTIDE SEQUENCE [LARGE SCALE GENOMIC DNA]</scope>
    <source>
        <strain evidence="2 3">Bt9001</strain>
    </source>
</reference>